<dbReference type="GO" id="GO:0034040">
    <property type="term" value="F:ATPase-coupled lipid transmembrane transporter activity"/>
    <property type="evidence" value="ECO:0007669"/>
    <property type="project" value="TreeGrafter"/>
</dbReference>
<keyword evidence="3" id="KW-1003">Cell membrane</keyword>
<dbReference type="Pfam" id="PF00005">
    <property type="entry name" value="ABC_tran"/>
    <property type="match status" value="1"/>
</dbReference>
<dbReference type="InterPro" id="IPR011527">
    <property type="entry name" value="ABC1_TM_dom"/>
</dbReference>
<feature type="domain" description="ABC transmembrane type-1" evidence="13">
    <location>
        <begin position="176"/>
        <end position="457"/>
    </location>
</feature>
<reference evidence="15" key="1">
    <citation type="submission" date="2013-08" db="EMBL/GenBank/DDBJ databases">
        <title>Comparison of modified E. coli strains.</title>
        <authorList>
            <person name="Juergensen J."/>
            <person name="Bonge A."/>
            <person name="Streit W.R."/>
        </authorList>
    </citation>
    <scope>NUCLEOTIDE SEQUENCE</scope>
</reference>
<dbReference type="SUPFAM" id="SSF52540">
    <property type="entry name" value="P-loop containing nucleoside triphosphate hydrolases"/>
    <property type="match status" value="1"/>
</dbReference>
<evidence type="ECO:0000256" key="9">
    <source>
        <dbReference type="ARBA" id="ARBA00023136"/>
    </source>
</evidence>
<protein>
    <submittedName>
        <fullName evidence="15">Putative ABC-transporter permease</fullName>
    </submittedName>
</protein>
<organism evidence="15">
    <name type="scientific">uncultured bacterium fosmid pJB77G10</name>
    <dbReference type="NCBI Taxonomy" id="1478069"/>
    <lineage>
        <taxon>Bacteria</taxon>
        <taxon>environmental samples</taxon>
    </lineage>
</organism>
<sequence>MANNSNVIINQPKTRGVARVPVVMQLEQLECGAACLAMVLAYYKKWIPLEQLRTDCGVSRDGSKAGNLLRAARAHGLNAKGYKYEPNSLRTKATFPCIVHWNFNHFVVLDGIRGNKVYINDPAKGPYTVSWETFDESYTGICLMFEPGEDFVPSGKQKSVFAFVKKRLSGLLAPLVLTLITSMISSTISLFTLGFNRVFYDRLLSGKNPEWGTAFLLGLLVLYLFQIITTAFTTVANLRINGKMNIDGNLSYMWKVLHLPVKFFSQRSTGDISSRQGGNATISNTIVQTIAPIFINVVMMFVYLFAMINFSPFLTAIALTASLINLVLSNVFVQQRIKYARVQTRDEGKLSAATVAGIQMIETIKASGAEEGYFGKWSGYFAALNASSQKMVKKEQIYTTIPQVVSTLASTAIVGIGVYFTMKGQFTLGSITTFQGFYSYFTTPARSLLSSGEKVQSARVAMERIEDVMEYPDDPNVVEIIPEEGTIEHKLSGNIEIKNISFGYSPLDEPLIKDLSINITPGKRIAFVGPSGCGKSTLSKLITGLYVPWSGDILFDGKHINEIDHTVFTSSVGIVDQDITLFRDTVENNIKMWDDSIDEDVVTAASIDAQIHNDILARTDGYQSKLTEGGKDFSGGQRQRLEIARTLAQEPTILIMDEATSALDAQTEYEVMKSIKNRNITCILIAHRLSTIRDCDEILVLQQGQVVERGIHSELMELKGYYYDLVQND</sequence>
<dbReference type="PANTHER" id="PTHR24221:SF654">
    <property type="entry name" value="ATP-BINDING CASSETTE SUB-FAMILY B MEMBER 6"/>
    <property type="match status" value="1"/>
</dbReference>
<evidence type="ECO:0000256" key="10">
    <source>
        <dbReference type="ARBA" id="ARBA00043264"/>
    </source>
</evidence>
<dbReference type="GO" id="GO:0043213">
    <property type="term" value="P:bacteriocin transport"/>
    <property type="evidence" value="ECO:0007669"/>
    <property type="project" value="UniProtKB-KW"/>
</dbReference>
<keyword evidence="8 11" id="KW-1133">Transmembrane helix</keyword>
<feature type="transmembrane region" description="Helical" evidence="11">
    <location>
        <begin position="312"/>
        <end position="333"/>
    </location>
</feature>
<dbReference type="InterPro" id="IPR039421">
    <property type="entry name" value="Type_1_exporter"/>
</dbReference>
<feature type="domain" description="ABC transporter" evidence="12">
    <location>
        <begin position="495"/>
        <end position="728"/>
    </location>
</feature>
<dbReference type="GO" id="GO:0140359">
    <property type="term" value="F:ABC-type transporter activity"/>
    <property type="evidence" value="ECO:0007669"/>
    <property type="project" value="InterPro"/>
</dbReference>
<dbReference type="EMBL" id="KF540241">
    <property type="protein sequence ID" value="AIF26655.1"/>
    <property type="molecule type" value="Genomic_DNA"/>
</dbReference>
<keyword evidence="10" id="KW-0080">Bacteriocin transport</keyword>
<dbReference type="InterPro" id="IPR017871">
    <property type="entry name" value="ABC_transporter-like_CS"/>
</dbReference>
<dbReference type="InterPro" id="IPR022514">
    <property type="entry name" value="NHPM_micro_ABC1"/>
</dbReference>
<name>A0A0H3U825_9BACT</name>
<dbReference type="PANTHER" id="PTHR24221">
    <property type="entry name" value="ATP-BINDING CASSETTE SUB-FAMILY B"/>
    <property type="match status" value="1"/>
</dbReference>
<dbReference type="GO" id="GO:0006508">
    <property type="term" value="P:proteolysis"/>
    <property type="evidence" value="ECO:0007669"/>
    <property type="project" value="InterPro"/>
</dbReference>
<feature type="transmembrane region" description="Helical" evidence="11">
    <location>
        <begin position="215"/>
        <end position="236"/>
    </location>
</feature>
<dbReference type="Pfam" id="PF00664">
    <property type="entry name" value="ABC_membrane"/>
    <property type="match status" value="1"/>
</dbReference>
<dbReference type="PROSITE" id="PS00211">
    <property type="entry name" value="ABC_TRANSPORTER_1"/>
    <property type="match status" value="1"/>
</dbReference>
<accession>A0A0H3U825</accession>
<dbReference type="PROSITE" id="PS50990">
    <property type="entry name" value="PEPTIDASE_C39"/>
    <property type="match status" value="1"/>
</dbReference>
<dbReference type="GO" id="GO:0005886">
    <property type="term" value="C:plasma membrane"/>
    <property type="evidence" value="ECO:0007669"/>
    <property type="project" value="UniProtKB-SubCell"/>
</dbReference>
<keyword evidence="9 11" id="KW-0472">Membrane</keyword>
<evidence type="ECO:0000256" key="6">
    <source>
        <dbReference type="ARBA" id="ARBA00022840"/>
    </source>
</evidence>
<evidence type="ECO:0000256" key="2">
    <source>
        <dbReference type="ARBA" id="ARBA00022448"/>
    </source>
</evidence>
<dbReference type="Pfam" id="PF03412">
    <property type="entry name" value="Peptidase_C39"/>
    <property type="match status" value="1"/>
</dbReference>
<dbReference type="GO" id="GO:0008233">
    <property type="term" value="F:peptidase activity"/>
    <property type="evidence" value="ECO:0007669"/>
    <property type="project" value="InterPro"/>
</dbReference>
<dbReference type="FunFam" id="3.40.50.300:FF:000299">
    <property type="entry name" value="ABC transporter ATP-binding protein/permease"/>
    <property type="match status" value="1"/>
</dbReference>
<feature type="transmembrane region" description="Helical" evidence="11">
    <location>
        <begin position="171"/>
        <end position="195"/>
    </location>
</feature>
<keyword evidence="5" id="KW-0547">Nucleotide-binding</keyword>
<dbReference type="Gene3D" id="3.90.70.10">
    <property type="entry name" value="Cysteine proteinases"/>
    <property type="match status" value="1"/>
</dbReference>
<feature type="domain" description="Peptidase C39" evidence="14">
    <location>
        <begin position="25"/>
        <end position="145"/>
    </location>
</feature>
<evidence type="ECO:0000259" key="14">
    <source>
        <dbReference type="PROSITE" id="PS50990"/>
    </source>
</evidence>
<dbReference type="InterPro" id="IPR027417">
    <property type="entry name" value="P-loop_NTPase"/>
</dbReference>
<dbReference type="Gene3D" id="1.20.1560.10">
    <property type="entry name" value="ABC transporter type 1, transmembrane domain"/>
    <property type="match status" value="1"/>
</dbReference>
<evidence type="ECO:0000256" key="4">
    <source>
        <dbReference type="ARBA" id="ARBA00022692"/>
    </source>
</evidence>
<dbReference type="Gene3D" id="3.40.50.300">
    <property type="entry name" value="P-loop containing nucleotide triphosphate hydrolases"/>
    <property type="match status" value="1"/>
</dbReference>
<dbReference type="GO" id="GO:0015031">
    <property type="term" value="P:protein transport"/>
    <property type="evidence" value="ECO:0007669"/>
    <property type="project" value="UniProtKB-KW"/>
</dbReference>
<evidence type="ECO:0000259" key="12">
    <source>
        <dbReference type="PROSITE" id="PS50893"/>
    </source>
</evidence>
<dbReference type="SMART" id="SM00382">
    <property type="entry name" value="AAA"/>
    <property type="match status" value="1"/>
</dbReference>
<keyword evidence="6" id="KW-0067">ATP-binding</keyword>
<dbReference type="PROSITE" id="PS50929">
    <property type="entry name" value="ABC_TM1F"/>
    <property type="match status" value="1"/>
</dbReference>
<dbReference type="InterPro" id="IPR003593">
    <property type="entry name" value="AAA+_ATPase"/>
</dbReference>
<dbReference type="PROSITE" id="PS50893">
    <property type="entry name" value="ABC_TRANSPORTER_2"/>
    <property type="match status" value="1"/>
</dbReference>
<dbReference type="SUPFAM" id="SSF90123">
    <property type="entry name" value="ABC transporter transmembrane region"/>
    <property type="match status" value="1"/>
</dbReference>
<feature type="transmembrane region" description="Helical" evidence="11">
    <location>
        <begin position="285"/>
        <end position="306"/>
    </location>
</feature>
<dbReference type="GO" id="GO:0016887">
    <property type="term" value="F:ATP hydrolysis activity"/>
    <property type="evidence" value="ECO:0007669"/>
    <property type="project" value="InterPro"/>
</dbReference>
<evidence type="ECO:0000256" key="1">
    <source>
        <dbReference type="ARBA" id="ARBA00004651"/>
    </source>
</evidence>
<keyword evidence="7" id="KW-0653">Protein transport</keyword>
<dbReference type="InterPro" id="IPR003439">
    <property type="entry name" value="ABC_transporter-like_ATP-bd"/>
</dbReference>
<dbReference type="GO" id="GO:0005524">
    <property type="term" value="F:ATP binding"/>
    <property type="evidence" value="ECO:0007669"/>
    <property type="project" value="UniProtKB-KW"/>
</dbReference>
<evidence type="ECO:0000256" key="11">
    <source>
        <dbReference type="SAM" id="Phobius"/>
    </source>
</evidence>
<dbReference type="InterPro" id="IPR036640">
    <property type="entry name" value="ABC1_TM_sf"/>
</dbReference>
<feature type="transmembrane region" description="Helical" evidence="11">
    <location>
        <begin position="397"/>
        <end position="420"/>
    </location>
</feature>
<dbReference type="AlphaFoldDB" id="A0A0H3U825"/>
<dbReference type="InterPro" id="IPR005074">
    <property type="entry name" value="Peptidase_C39"/>
</dbReference>
<proteinExistence type="predicted"/>
<evidence type="ECO:0000256" key="8">
    <source>
        <dbReference type="ARBA" id="ARBA00022989"/>
    </source>
</evidence>
<evidence type="ECO:0000256" key="5">
    <source>
        <dbReference type="ARBA" id="ARBA00022741"/>
    </source>
</evidence>
<dbReference type="NCBIfam" id="TIGR03796">
    <property type="entry name" value="NHLM_micro_ABC1"/>
    <property type="match status" value="1"/>
</dbReference>
<evidence type="ECO:0000256" key="3">
    <source>
        <dbReference type="ARBA" id="ARBA00022475"/>
    </source>
</evidence>
<evidence type="ECO:0000313" key="15">
    <source>
        <dbReference type="EMBL" id="AIF26655.1"/>
    </source>
</evidence>
<evidence type="ECO:0000256" key="7">
    <source>
        <dbReference type="ARBA" id="ARBA00022927"/>
    </source>
</evidence>
<comment type="subcellular location">
    <subcellularLocation>
        <location evidence="1">Cell membrane</location>
        <topology evidence="1">Multi-pass membrane protein</topology>
    </subcellularLocation>
</comment>
<keyword evidence="4 11" id="KW-0812">Transmembrane</keyword>
<keyword evidence="2" id="KW-0813">Transport</keyword>
<evidence type="ECO:0000259" key="13">
    <source>
        <dbReference type="PROSITE" id="PS50929"/>
    </source>
</evidence>